<dbReference type="Proteomes" id="UP000278419">
    <property type="component" value="Chromosome"/>
</dbReference>
<protein>
    <submittedName>
        <fullName evidence="1">Uncharacterized conserved small protein</fullName>
    </submittedName>
</protein>
<dbReference type="RefSeq" id="WP_018543695.1">
    <property type="nucleotide sequence ID" value="NZ_AP018548.1"/>
</dbReference>
<proteinExistence type="predicted"/>
<accession>A0A448AJ94</accession>
<gene>
    <name evidence="1" type="ORF">NCTC10713_01459</name>
</gene>
<reference evidence="1 2" key="1">
    <citation type="submission" date="2018-12" db="EMBL/GenBank/DDBJ databases">
        <authorList>
            <consortium name="Pathogen Informatics"/>
        </authorList>
    </citation>
    <scope>NUCLEOTIDE SEQUENCE [LARGE SCALE GENOMIC DNA]</scope>
    <source>
        <strain evidence="1 2">NCTC10713</strain>
    </source>
</reference>
<name>A0A448AJ94_STRAP</name>
<evidence type="ECO:0000313" key="1">
    <source>
        <dbReference type="EMBL" id="VED98479.1"/>
    </source>
</evidence>
<dbReference type="GeneID" id="93963987"/>
<sequence length="214" mass="24734">MKMFISGSISSKEIPDDVVKSVDESRRKNYTILVGDARGIDKNIQDMLKADNYKNVEVYHVGPSPRNFSDREWVDKRIPVDIEDEKLFKNGKYTREAQMLKDKAMSDDADFGLVIWKDTSKNRFGNISVSKGSLNNIYNLLVQNKYVGLFYIPNPEKGIMKFNDVVEFEERVIEKLVQKETKDYYYNMKKNASNSKAEKIIPESSNTEQLSLFS</sequence>
<dbReference type="EMBL" id="LR134283">
    <property type="protein sequence ID" value="VED98479.1"/>
    <property type="molecule type" value="Genomic_DNA"/>
</dbReference>
<evidence type="ECO:0000313" key="2">
    <source>
        <dbReference type="Proteomes" id="UP000278419"/>
    </source>
</evidence>
<dbReference type="AlphaFoldDB" id="A0A448AJ94"/>
<organism evidence="1 2">
    <name type="scientific">Streptococcus anginosus</name>
    <dbReference type="NCBI Taxonomy" id="1328"/>
    <lineage>
        <taxon>Bacteria</taxon>
        <taxon>Bacillati</taxon>
        <taxon>Bacillota</taxon>
        <taxon>Bacilli</taxon>
        <taxon>Lactobacillales</taxon>
        <taxon>Streptococcaceae</taxon>
        <taxon>Streptococcus</taxon>
        <taxon>Streptococcus anginosus group</taxon>
    </lineage>
</organism>